<dbReference type="InterPro" id="IPR003594">
    <property type="entry name" value="HATPase_dom"/>
</dbReference>
<dbReference type="SUPFAM" id="SSF55874">
    <property type="entry name" value="ATPase domain of HSP90 chaperone/DNA topoisomerase II/histidine kinase"/>
    <property type="match status" value="1"/>
</dbReference>
<evidence type="ECO:0000259" key="8">
    <source>
        <dbReference type="PROSITE" id="PS50110"/>
    </source>
</evidence>
<dbReference type="InterPro" id="IPR003661">
    <property type="entry name" value="HisK_dim/P_dom"/>
</dbReference>
<dbReference type="InterPro" id="IPR035965">
    <property type="entry name" value="PAS-like_dom_sf"/>
</dbReference>
<sequence length="710" mass="77117">MVAPEATTAPSLQSELAAARAETAALQATVQALQADLRQARDDAARARERNAFLESLLDHLPGRVAYWDAGLRLRHANASWFAFNRLDPVASIGQAAHTLRPSFVAPESLVRMTRALEGHAQTYERETWRDDRRQVDLIAHLPDGDEQGRVHGFVVLATDVTELKRTQDALAGARDAADAASRAKSAFLANMSHEIRTPMNAIIGLAHLLRRDALDSLQCDRLDKLGDAAQHLLRLLNDVLDLSKIDAGKLVLERTAFAPELLLGRVLEMVGEPARAKGLELVLDASGLPPRVFGDPTRLSQALLNLLSNAVKFTEQGFVRLRAEPQWRHGEQLQLRIEVHDSGIGIVATDLPRLFTAFEQADASMTRRYGGTGLGLALTRELARLMDGEVGVDSQPGQGSRFWMTLRLGCDAEAQAPLPAPELRGLRALLVDDLPEARAALRDQLEQFGLEVELATDGQDALRRAERALHHGSPHDVALVDWRMPGIDGCETVRRLDALLGHARPPVLLVSAWDEAALRQQAQTLAACSVLIKPVCASVLLDHLLLAVRRHGGVPVPQPGEVDLAERTLRERHAGAHVLLVDDNPVNREVATALLQRAGLRVSTADGGVAALQQLMQHRPDLVLMDVQMPGLDGLGATRALRALPRPWLPVLAMTAHAGDEARRACLAAGMDDHLVKPVEAGTLYARLLHWLAQPAPPVAPVVGPVEPI</sequence>
<dbReference type="SUPFAM" id="SSF47384">
    <property type="entry name" value="Homodimeric domain of signal transducing histidine kinase"/>
    <property type="match status" value="1"/>
</dbReference>
<dbReference type="Proteomes" id="UP001368500">
    <property type="component" value="Unassembled WGS sequence"/>
</dbReference>
<dbReference type="Gene3D" id="1.10.287.130">
    <property type="match status" value="1"/>
</dbReference>
<evidence type="ECO:0000259" key="9">
    <source>
        <dbReference type="PROSITE" id="PS50113"/>
    </source>
</evidence>
<dbReference type="InterPro" id="IPR004358">
    <property type="entry name" value="Sig_transdc_His_kin-like_C"/>
</dbReference>
<feature type="domain" description="Response regulatory" evidence="8">
    <location>
        <begin position="578"/>
        <end position="693"/>
    </location>
</feature>
<dbReference type="Pfam" id="PF00072">
    <property type="entry name" value="Response_reg"/>
    <property type="match status" value="2"/>
</dbReference>
<dbReference type="InterPro" id="IPR036890">
    <property type="entry name" value="HATPase_C_sf"/>
</dbReference>
<reference evidence="10 11" key="1">
    <citation type="submission" date="2024-04" db="EMBL/GenBank/DDBJ databases">
        <title>Novel species of the genus Ideonella isolated from streams.</title>
        <authorList>
            <person name="Lu H."/>
        </authorList>
    </citation>
    <scope>NUCLEOTIDE SEQUENCE [LARGE SCALE GENOMIC DNA]</scope>
    <source>
        <strain evidence="10 11">BYS139W</strain>
    </source>
</reference>
<dbReference type="InterPro" id="IPR011006">
    <property type="entry name" value="CheY-like_superfamily"/>
</dbReference>
<comment type="caution">
    <text evidence="10">The sequence shown here is derived from an EMBL/GenBank/DDBJ whole genome shotgun (WGS) entry which is preliminary data.</text>
</comment>
<dbReference type="Gene3D" id="3.40.50.2300">
    <property type="match status" value="2"/>
</dbReference>
<dbReference type="Gene3D" id="3.30.450.20">
    <property type="entry name" value="PAS domain"/>
    <property type="match status" value="1"/>
</dbReference>
<comment type="catalytic activity">
    <reaction evidence="1">
        <text>ATP + protein L-histidine = ADP + protein N-phospho-L-histidine.</text>
        <dbReference type="EC" id="2.7.13.3"/>
    </reaction>
</comment>
<name>A0ABU9B8W0_9BURK</name>
<dbReference type="PROSITE" id="PS50109">
    <property type="entry name" value="HIS_KIN"/>
    <property type="match status" value="1"/>
</dbReference>
<dbReference type="SUPFAM" id="SSF55785">
    <property type="entry name" value="PYP-like sensor domain (PAS domain)"/>
    <property type="match status" value="1"/>
</dbReference>
<accession>A0ABU9B8W0</accession>
<feature type="domain" description="Histidine kinase" evidence="7">
    <location>
        <begin position="191"/>
        <end position="411"/>
    </location>
</feature>
<keyword evidence="4" id="KW-0902">Two-component regulatory system</keyword>
<evidence type="ECO:0000313" key="11">
    <source>
        <dbReference type="Proteomes" id="UP001368500"/>
    </source>
</evidence>
<dbReference type="EMBL" id="JBBUTF010000007">
    <property type="protein sequence ID" value="MEK8026181.1"/>
    <property type="molecule type" value="Genomic_DNA"/>
</dbReference>
<dbReference type="SMART" id="SM00388">
    <property type="entry name" value="HisKA"/>
    <property type="match status" value="1"/>
</dbReference>
<evidence type="ECO:0000256" key="5">
    <source>
        <dbReference type="PROSITE-ProRule" id="PRU00169"/>
    </source>
</evidence>
<feature type="coiled-coil region" evidence="6">
    <location>
        <begin position="16"/>
        <end position="57"/>
    </location>
</feature>
<dbReference type="CDD" id="cd16922">
    <property type="entry name" value="HATPase_EvgS-ArcB-TorS-like"/>
    <property type="match status" value="1"/>
</dbReference>
<evidence type="ECO:0000313" key="10">
    <source>
        <dbReference type="EMBL" id="MEK8026181.1"/>
    </source>
</evidence>
<dbReference type="InterPro" id="IPR005467">
    <property type="entry name" value="His_kinase_dom"/>
</dbReference>
<dbReference type="Pfam" id="PF02518">
    <property type="entry name" value="HATPase_c"/>
    <property type="match status" value="1"/>
</dbReference>
<dbReference type="PRINTS" id="PR00344">
    <property type="entry name" value="BCTRLSENSOR"/>
</dbReference>
<dbReference type="Gene3D" id="3.30.565.10">
    <property type="entry name" value="Histidine kinase-like ATPase, C-terminal domain"/>
    <property type="match status" value="1"/>
</dbReference>
<feature type="modified residue" description="4-aspartylphosphate" evidence="5">
    <location>
        <position position="482"/>
    </location>
</feature>
<dbReference type="SUPFAM" id="SSF52172">
    <property type="entry name" value="CheY-like"/>
    <property type="match status" value="2"/>
</dbReference>
<dbReference type="InterPro" id="IPR000700">
    <property type="entry name" value="PAS-assoc_C"/>
</dbReference>
<evidence type="ECO:0000259" key="7">
    <source>
        <dbReference type="PROSITE" id="PS50109"/>
    </source>
</evidence>
<evidence type="ECO:0000256" key="2">
    <source>
        <dbReference type="ARBA" id="ARBA00012438"/>
    </source>
</evidence>
<protein>
    <recommendedName>
        <fullName evidence="2">histidine kinase</fullName>
        <ecNumber evidence="2">2.7.13.3</ecNumber>
    </recommendedName>
</protein>
<dbReference type="PROSITE" id="PS50113">
    <property type="entry name" value="PAC"/>
    <property type="match status" value="1"/>
</dbReference>
<gene>
    <name evidence="10" type="ORF">AACH11_09445</name>
</gene>
<dbReference type="Pfam" id="PF08448">
    <property type="entry name" value="PAS_4"/>
    <property type="match status" value="1"/>
</dbReference>
<dbReference type="PANTHER" id="PTHR45339:SF1">
    <property type="entry name" value="HYBRID SIGNAL TRANSDUCTION HISTIDINE KINASE J"/>
    <property type="match status" value="1"/>
</dbReference>
<evidence type="ECO:0000256" key="6">
    <source>
        <dbReference type="SAM" id="Coils"/>
    </source>
</evidence>
<dbReference type="InterPro" id="IPR001789">
    <property type="entry name" value="Sig_transdc_resp-reg_receiver"/>
</dbReference>
<dbReference type="PANTHER" id="PTHR45339">
    <property type="entry name" value="HYBRID SIGNAL TRANSDUCTION HISTIDINE KINASE J"/>
    <property type="match status" value="1"/>
</dbReference>
<evidence type="ECO:0000256" key="3">
    <source>
        <dbReference type="ARBA" id="ARBA00022553"/>
    </source>
</evidence>
<organism evidence="10 11">
    <name type="scientific">Pseudaquabacterium rugosum</name>
    <dbReference type="NCBI Taxonomy" id="2984194"/>
    <lineage>
        <taxon>Bacteria</taxon>
        <taxon>Pseudomonadati</taxon>
        <taxon>Pseudomonadota</taxon>
        <taxon>Betaproteobacteria</taxon>
        <taxon>Burkholderiales</taxon>
        <taxon>Sphaerotilaceae</taxon>
        <taxon>Pseudaquabacterium</taxon>
    </lineage>
</organism>
<evidence type="ECO:0000256" key="4">
    <source>
        <dbReference type="ARBA" id="ARBA00023012"/>
    </source>
</evidence>
<feature type="domain" description="PAC" evidence="9">
    <location>
        <begin position="122"/>
        <end position="173"/>
    </location>
</feature>
<dbReference type="EC" id="2.7.13.3" evidence="2"/>
<dbReference type="SMART" id="SM00448">
    <property type="entry name" value="REC"/>
    <property type="match status" value="2"/>
</dbReference>
<dbReference type="CDD" id="cd00082">
    <property type="entry name" value="HisKA"/>
    <property type="match status" value="1"/>
</dbReference>
<keyword evidence="6" id="KW-0175">Coiled coil</keyword>
<dbReference type="InterPro" id="IPR036097">
    <property type="entry name" value="HisK_dim/P_sf"/>
</dbReference>
<dbReference type="PROSITE" id="PS50110">
    <property type="entry name" value="RESPONSE_REGULATORY"/>
    <property type="match status" value="2"/>
</dbReference>
<dbReference type="SMART" id="SM00387">
    <property type="entry name" value="HATPase_c"/>
    <property type="match status" value="1"/>
</dbReference>
<proteinExistence type="predicted"/>
<feature type="modified residue" description="4-aspartylphosphate" evidence="5">
    <location>
        <position position="627"/>
    </location>
</feature>
<keyword evidence="11" id="KW-1185">Reference proteome</keyword>
<keyword evidence="3 5" id="KW-0597">Phosphoprotein</keyword>
<feature type="domain" description="Response regulatory" evidence="8">
    <location>
        <begin position="428"/>
        <end position="549"/>
    </location>
</feature>
<dbReference type="CDD" id="cd17546">
    <property type="entry name" value="REC_hyHK_CKI1_RcsC-like"/>
    <property type="match status" value="2"/>
</dbReference>
<dbReference type="Pfam" id="PF00512">
    <property type="entry name" value="HisKA"/>
    <property type="match status" value="1"/>
</dbReference>
<dbReference type="InterPro" id="IPR013656">
    <property type="entry name" value="PAS_4"/>
</dbReference>
<dbReference type="RefSeq" id="WP_341373963.1">
    <property type="nucleotide sequence ID" value="NZ_JBBUTF010000007.1"/>
</dbReference>
<evidence type="ECO:0000256" key="1">
    <source>
        <dbReference type="ARBA" id="ARBA00000085"/>
    </source>
</evidence>